<accession>A0A6P8BJD9</accession>
<dbReference type="Proteomes" id="UP000515153">
    <property type="component" value="Unplaced"/>
</dbReference>
<keyword evidence="1" id="KW-1185">Reference proteome</keyword>
<dbReference type="AlphaFoldDB" id="A0A6P8BJD9"/>
<evidence type="ECO:0000313" key="2">
    <source>
        <dbReference type="RefSeq" id="XP_030987216.1"/>
    </source>
</evidence>
<dbReference type="RefSeq" id="XP_030987216.1">
    <property type="nucleotide sequence ID" value="XM_031122198.1"/>
</dbReference>
<name>A0A6P8BJD9_PYRGI</name>
<dbReference type="KEGG" id="pgri:PgNI_02131"/>
<gene>
    <name evidence="2" type="ORF">PgNI_02131</name>
</gene>
<reference evidence="2" key="2">
    <citation type="submission" date="2019-10" db="EMBL/GenBank/DDBJ databases">
        <authorList>
            <consortium name="NCBI Genome Project"/>
        </authorList>
    </citation>
    <scope>NUCLEOTIDE SEQUENCE</scope>
    <source>
        <strain evidence="2">NI907</strain>
    </source>
</reference>
<reference evidence="2" key="3">
    <citation type="submission" date="2025-08" db="UniProtKB">
        <authorList>
            <consortium name="RefSeq"/>
        </authorList>
    </citation>
    <scope>IDENTIFICATION</scope>
    <source>
        <strain evidence="2">NI907</strain>
    </source>
</reference>
<organism evidence="1 2">
    <name type="scientific">Pyricularia grisea</name>
    <name type="common">Crabgrass-specific blast fungus</name>
    <name type="synonym">Magnaporthe grisea</name>
    <dbReference type="NCBI Taxonomy" id="148305"/>
    <lineage>
        <taxon>Eukaryota</taxon>
        <taxon>Fungi</taxon>
        <taxon>Dikarya</taxon>
        <taxon>Ascomycota</taxon>
        <taxon>Pezizomycotina</taxon>
        <taxon>Sordariomycetes</taxon>
        <taxon>Sordariomycetidae</taxon>
        <taxon>Magnaporthales</taxon>
        <taxon>Pyriculariaceae</taxon>
        <taxon>Pyricularia</taxon>
    </lineage>
</organism>
<protein>
    <submittedName>
        <fullName evidence="2">Uncharacterized protein</fullName>
    </submittedName>
</protein>
<sequence length="105" mass="12298">MCHFLIKPPSPLHHLPAPKNRTVWFRPLKKPEAVEIERWMFDLIRPSLHRPKLKLIQVNNIAGRGPLIQEREENKHARRGLAPAFSSGKIKFWFLDQSKKAFEAI</sequence>
<evidence type="ECO:0000313" key="1">
    <source>
        <dbReference type="Proteomes" id="UP000515153"/>
    </source>
</evidence>
<proteinExistence type="predicted"/>
<dbReference type="GeneID" id="41957110"/>
<reference evidence="2" key="1">
    <citation type="journal article" date="2019" name="Mol. Biol. Evol.">
        <title>Blast fungal genomes show frequent chromosomal changes, gene gains and losses, and effector gene turnover.</title>
        <authorList>
            <person name="Gomez Luciano L.B."/>
            <person name="Jason Tsai I."/>
            <person name="Chuma I."/>
            <person name="Tosa Y."/>
            <person name="Chen Y.H."/>
            <person name="Li J.Y."/>
            <person name="Li M.Y."/>
            <person name="Jade Lu M.Y."/>
            <person name="Nakayashiki H."/>
            <person name="Li W.H."/>
        </authorList>
    </citation>
    <scope>NUCLEOTIDE SEQUENCE</scope>
    <source>
        <strain evidence="2">NI907</strain>
    </source>
</reference>